<protein>
    <submittedName>
        <fullName evidence="1">Uncharacterized protein</fullName>
    </submittedName>
</protein>
<dbReference type="EMBL" id="CACVBM020001515">
    <property type="protein sequence ID" value="CAA7052911.1"/>
    <property type="molecule type" value="Genomic_DNA"/>
</dbReference>
<comment type="caution">
    <text evidence="1">The sequence shown here is derived from an EMBL/GenBank/DDBJ whole genome shotgun (WGS) entry which is preliminary data.</text>
</comment>
<evidence type="ECO:0000313" key="1">
    <source>
        <dbReference type="EMBL" id="CAA7052911.1"/>
    </source>
</evidence>
<organism evidence="1 2">
    <name type="scientific">Microthlaspi erraticum</name>
    <dbReference type="NCBI Taxonomy" id="1685480"/>
    <lineage>
        <taxon>Eukaryota</taxon>
        <taxon>Viridiplantae</taxon>
        <taxon>Streptophyta</taxon>
        <taxon>Embryophyta</taxon>
        <taxon>Tracheophyta</taxon>
        <taxon>Spermatophyta</taxon>
        <taxon>Magnoliopsida</taxon>
        <taxon>eudicotyledons</taxon>
        <taxon>Gunneridae</taxon>
        <taxon>Pentapetalae</taxon>
        <taxon>rosids</taxon>
        <taxon>malvids</taxon>
        <taxon>Brassicales</taxon>
        <taxon>Brassicaceae</taxon>
        <taxon>Coluteocarpeae</taxon>
        <taxon>Microthlaspi</taxon>
    </lineage>
</organism>
<dbReference type="Proteomes" id="UP000467841">
    <property type="component" value="Unassembled WGS sequence"/>
</dbReference>
<proteinExistence type="predicted"/>
<keyword evidence="2" id="KW-1185">Reference proteome</keyword>
<evidence type="ECO:0000313" key="2">
    <source>
        <dbReference type="Proteomes" id="UP000467841"/>
    </source>
</evidence>
<reference evidence="1" key="1">
    <citation type="submission" date="2020-01" db="EMBL/GenBank/DDBJ databases">
        <authorList>
            <person name="Mishra B."/>
        </authorList>
    </citation>
    <scope>NUCLEOTIDE SEQUENCE [LARGE SCALE GENOMIC DNA]</scope>
</reference>
<dbReference type="AlphaFoldDB" id="A0A6D2KLX4"/>
<sequence>MKFVAVVRFGRPNPAYGREISAEADRLLPGSTVTVGPFRYVISAERGLFLLCPCVSRGRFLSRDRASGRARDVPSRINRYGRPGRKFFSAKISFARDRGIRSSLFLSLILQVHRSKVANGYRTQGADKYTSKYCKSNIARKQV</sequence>
<accession>A0A6D2KLX4</accession>
<gene>
    <name evidence="1" type="ORF">MERR_LOCUS40146</name>
</gene>
<name>A0A6D2KLX4_9BRAS</name>